<evidence type="ECO:0000313" key="14">
    <source>
        <dbReference type="Proteomes" id="UP001172159"/>
    </source>
</evidence>
<dbReference type="AlphaFoldDB" id="A0AA40E5I9"/>
<keyword evidence="14" id="KW-1185">Reference proteome</keyword>
<dbReference type="CDD" id="cd22584">
    <property type="entry name" value="Rcat_RBR_unk"/>
    <property type="match status" value="1"/>
</dbReference>
<dbReference type="PROSITE" id="PS50089">
    <property type="entry name" value="ZF_RING_2"/>
    <property type="match status" value="1"/>
</dbReference>
<gene>
    <name evidence="13" type="ORF">B0T21DRAFT_204470</name>
</gene>
<evidence type="ECO:0000256" key="10">
    <source>
        <dbReference type="SAM" id="Phobius"/>
    </source>
</evidence>
<organism evidence="13 14">
    <name type="scientific">Apiosordaria backusii</name>
    <dbReference type="NCBI Taxonomy" id="314023"/>
    <lineage>
        <taxon>Eukaryota</taxon>
        <taxon>Fungi</taxon>
        <taxon>Dikarya</taxon>
        <taxon>Ascomycota</taxon>
        <taxon>Pezizomycotina</taxon>
        <taxon>Sordariomycetes</taxon>
        <taxon>Sordariomycetidae</taxon>
        <taxon>Sordariales</taxon>
        <taxon>Lasiosphaeriaceae</taxon>
        <taxon>Apiosordaria</taxon>
    </lineage>
</organism>
<evidence type="ECO:0000256" key="1">
    <source>
        <dbReference type="ARBA" id="ARBA00022679"/>
    </source>
</evidence>
<evidence type="ECO:0000256" key="4">
    <source>
        <dbReference type="ARBA" id="ARBA00022771"/>
    </source>
</evidence>
<feature type="region of interest" description="Disordered" evidence="9">
    <location>
        <begin position="251"/>
        <end position="357"/>
    </location>
</feature>
<dbReference type="InterPro" id="IPR044066">
    <property type="entry name" value="TRIAD_supradom"/>
</dbReference>
<evidence type="ECO:0000313" key="13">
    <source>
        <dbReference type="EMBL" id="KAK0729004.1"/>
    </source>
</evidence>
<evidence type="ECO:0000256" key="6">
    <source>
        <dbReference type="ARBA" id="ARBA00022833"/>
    </source>
</evidence>
<keyword evidence="4 7" id="KW-0863">Zinc-finger</keyword>
<dbReference type="GO" id="GO:0016567">
    <property type="term" value="P:protein ubiquitination"/>
    <property type="evidence" value="ECO:0007669"/>
    <property type="project" value="InterPro"/>
</dbReference>
<keyword evidence="6" id="KW-0862">Zinc</keyword>
<proteinExistence type="predicted"/>
<dbReference type="InterPro" id="IPR013083">
    <property type="entry name" value="Znf_RING/FYVE/PHD"/>
</dbReference>
<keyword evidence="2" id="KW-0479">Metal-binding</keyword>
<dbReference type="Gene3D" id="1.20.120.1750">
    <property type="match status" value="1"/>
</dbReference>
<evidence type="ECO:0000256" key="7">
    <source>
        <dbReference type="PROSITE-ProRule" id="PRU00175"/>
    </source>
</evidence>
<dbReference type="GO" id="GO:0008270">
    <property type="term" value="F:zinc ion binding"/>
    <property type="evidence" value="ECO:0007669"/>
    <property type="project" value="UniProtKB-KW"/>
</dbReference>
<evidence type="ECO:0000256" key="3">
    <source>
        <dbReference type="ARBA" id="ARBA00022737"/>
    </source>
</evidence>
<feature type="region of interest" description="Disordered" evidence="9">
    <location>
        <begin position="586"/>
        <end position="645"/>
    </location>
</feature>
<dbReference type="Proteomes" id="UP001172159">
    <property type="component" value="Unassembled WGS sequence"/>
</dbReference>
<accession>A0AA40E5I9</accession>
<comment type="caution">
    <text evidence="13">The sequence shown here is derived from an EMBL/GenBank/DDBJ whole genome shotgun (WGS) entry which is preliminary data.</text>
</comment>
<evidence type="ECO:0000256" key="5">
    <source>
        <dbReference type="ARBA" id="ARBA00022786"/>
    </source>
</evidence>
<feature type="coiled-coil region" evidence="8">
    <location>
        <begin position="802"/>
        <end position="836"/>
    </location>
</feature>
<feature type="domain" description="RING-type" evidence="12">
    <location>
        <begin position="376"/>
        <end position="574"/>
    </location>
</feature>
<dbReference type="SUPFAM" id="SSF57850">
    <property type="entry name" value="RING/U-box"/>
    <property type="match status" value="2"/>
</dbReference>
<feature type="region of interest" description="Disordered" evidence="9">
    <location>
        <begin position="94"/>
        <end position="162"/>
    </location>
</feature>
<dbReference type="CDD" id="cd20335">
    <property type="entry name" value="BRcat_RBR"/>
    <property type="match status" value="1"/>
</dbReference>
<dbReference type="PROSITE" id="PS51873">
    <property type="entry name" value="TRIAD"/>
    <property type="match status" value="1"/>
</dbReference>
<evidence type="ECO:0000259" key="12">
    <source>
        <dbReference type="PROSITE" id="PS51873"/>
    </source>
</evidence>
<evidence type="ECO:0008006" key="15">
    <source>
        <dbReference type="Google" id="ProtNLM"/>
    </source>
</evidence>
<dbReference type="InterPro" id="IPR031127">
    <property type="entry name" value="E3_UB_ligase_RBR"/>
</dbReference>
<keyword evidence="3" id="KW-0677">Repeat</keyword>
<dbReference type="GO" id="GO:0004842">
    <property type="term" value="F:ubiquitin-protein transferase activity"/>
    <property type="evidence" value="ECO:0007669"/>
    <property type="project" value="InterPro"/>
</dbReference>
<feature type="compositionally biased region" description="Pro residues" evidence="9">
    <location>
        <begin position="608"/>
        <end position="619"/>
    </location>
</feature>
<dbReference type="Gene3D" id="3.30.40.10">
    <property type="entry name" value="Zinc/RING finger domain, C3HC4 (zinc finger)"/>
    <property type="match status" value="1"/>
</dbReference>
<feature type="domain" description="RING-type" evidence="11">
    <location>
        <begin position="380"/>
        <end position="425"/>
    </location>
</feature>
<evidence type="ECO:0000259" key="11">
    <source>
        <dbReference type="PROSITE" id="PS50089"/>
    </source>
</evidence>
<feature type="transmembrane region" description="Helical" evidence="10">
    <location>
        <begin position="21"/>
        <end position="41"/>
    </location>
</feature>
<evidence type="ECO:0000256" key="9">
    <source>
        <dbReference type="SAM" id="MobiDB-lite"/>
    </source>
</evidence>
<keyword evidence="10" id="KW-0812">Transmembrane</keyword>
<name>A0AA40E5I9_9PEZI</name>
<keyword evidence="1" id="KW-0808">Transferase</keyword>
<keyword evidence="5" id="KW-0833">Ubl conjugation pathway</keyword>
<sequence>MASSKLGDRHGHRPRLSSDFLCLYLRVLFPAPAIVFTLGVIREKVILEFSEAIGLNKDALPFLDIVLLAIVQAIGLAAVGHMTRSLSWTTIARTVPSQDHQPDQETMARETPAVEPPKATPKDTAEQWGDLNPFKPPSLKEKGKKPEPKTSTSKGKDKEVSVDPVVSIHEQSDQPWLLPPQPEDEEHFLADYRVPSVLFSYPPELHYISDIIVRIVQLSINIIEERVRAEKEAAVGHTQPLALDNAIDEAAEEQKQEGPAKADQQMTEENGTPTENMITESTTPSPSGSSPPTAIPPSDAAVDTSPPNEVLGGQQRPTAGKPSRSWLRRVFPHRQSSPAVPPTEGMDRNQTTPTPPSAFTRFIYKTILRSSDGAKKEIECIACFESVKKGDLVKAAVCGHIYCKPCFEQLILTALQSEAQFPPKCCLNPFPFRTIIKYSSKSTKELYTKKSTEYSVPLNQRIYCPALNCGDWHHQAKISADTTPECSKGHKMCISCHQIAHEKGKCCPQDHDRVQAEALFREEGWQQCYSCHTFVEHIGGCTHMTCQCGAHFCYVCGGKWGNCQCSYGQIAAIKAKAHTRRWYRTMREKQEASQASQTEKTTSLKQQQPPPFIPNTPRQPPRRRPLPVYDENWQPHPHPRPYNTSRLRGYRQVYTPPSPSPTPLLARLTSISEQYSRLTSILTTITSHQSSLLSTAHSTALTTLQKAHSIRRHNVSQSHTSALTSLRSAQAAALKTFQDQFDNESSSLERGYAEQVSHTYQHPKPDTLLEDLDKLYLSHERKRATRRERHEAVVKKVEARQQENMRLREGSLKAERERLEKELQKQERELNWRHEMEWEWLRLVREERERLLK</sequence>
<feature type="compositionally biased region" description="Low complexity" evidence="9">
    <location>
        <begin position="279"/>
        <end position="298"/>
    </location>
</feature>
<evidence type="ECO:0000256" key="8">
    <source>
        <dbReference type="SAM" id="Coils"/>
    </source>
</evidence>
<dbReference type="InterPro" id="IPR001841">
    <property type="entry name" value="Znf_RING"/>
</dbReference>
<dbReference type="EMBL" id="JAUKTV010000009">
    <property type="protein sequence ID" value="KAK0729004.1"/>
    <property type="molecule type" value="Genomic_DNA"/>
</dbReference>
<keyword evidence="10" id="KW-1133">Transmembrane helix</keyword>
<keyword evidence="10" id="KW-0472">Membrane</keyword>
<feature type="compositionally biased region" description="Polar residues" evidence="9">
    <location>
        <begin position="264"/>
        <end position="278"/>
    </location>
</feature>
<protein>
    <recommendedName>
        <fullName evidence="15">RING-type domain-containing protein</fullName>
    </recommendedName>
</protein>
<feature type="compositionally biased region" description="Basic and acidic residues" evidence="9">
    <location>
        <begin position="138"/>
        <end position="161"/>
    </location>
</feature>
<keyword evidence="8" id="KW-0175">Coiled coil</keyword>
<dbReference type="PANTHER" id="PTHR11685">
    <property type="entry name" value="RBR FAMILY RING FINGER AND IBR DOMAIN-CONTAINING"/>
    <property type="match status" value="1"/>
</dbReference>
<reference evidence="13" key="1">
    <citation type="submission" date="2023-06" db="EMBL/GenBank/DDBJ databases">
        <title>Genome-scale phylogeny and comparative genomics of the fungal order Sordariales.</title>
        <authorList>
            <consortium name="Lawrence Berkeley National Laboratory"/>
            <person name="Hensen N."/>
            <person name="Bonometti L."/>
            <person name="Westerberg I."/>
            <person name="Brannstrom I.O."/>
            <person name="Guillou S."/>
            <person name="Cros-Aarteil S."/>
            <person name="Calhoun S."/>
            <person name="Haridas S."/>
            <person name="Kuo A."/>
            <person name="Mondo S."/>
            <person name="Pangilinan J."/>
            <person name="Riley R."/>
            <person name="Labutti K."/>
            <person name="Andreopoulos B."/>
            <person name="Lipzen A."/>
            <person name="Chen C."/>
            <person name="Yanf M."/>
            <person name="Daum C."/>
            <person name="Ng V."/>
            <person name="Clum A."/>
            <person name="Steindorff A."/>
            <person name="Ohm R."/>
            <person name="Martin F."/>
            <person name="Silar P."/>
            <person name="Natvig D."/>
            <person name="Lalanne C."/>
            <person name="Gautier V."/>
            <person name="Ament-Velasquez S.L."/>
            <person name="Kruys A."/>
            <person name="Hutchinson M.I."/>
            <person name="Powell A.J."/>
            <person name="Barry K."/>
            <person name="Miller A.N."/>
            <person name="Grigoriev I.V."/>
            <person name="Debuchy R."/>
            <person name="Gladieux P."/>
            <person name="Thoren M.H."/>
            <person name="Johannesson H."/>
        </authorList>
    </citation>
    <scope>NUCLEOTIDE SEQUENCE</scope>
    <source>
        <strain evidence="13">CBS 540.89</strain>
    </source>
</reference>
<feature type="compositionally biased region" description="Polar residues" evidence="9">
    <location>
        <begin position="592"/>
        <end position="607"/>
    </location>
</feature>
<evidence type="ECO:0000256" key="2">
    <source>
        <dbReference type="ARBA" id="ARBA00022723"/>
    </source>
</evidence>